<feature type="binding site" evidence="12">
    <location>
        <position position="242"/>
    </location>
    <ligand>
        <name>[2Fe-2S] cluster</name>
        <dbReference type="ChEBI" id="CHEBI:190135"/>
    </ligand>
</feature>
<dbReference type="HOGENOM" id="CLU_003827_1_2_7"/>
<comment type="cofactor">
    <cofactor evidence="10">
        <name>[2Fe-2S] cluster</name>
        <dbReference type="ChEBI" id="CHEBI:190135"/>
    </cofactor>
</comment>
<dbReference type="InterPro" id="IPR019480">
    <property type="entry name" value="Dihydroorotate_DH_Fe-S-bd"/>
</dbReference>
<keyword evidence="3 11" id="KW-0285">Flavoprotein</keyword>
<feature type="binding site" evidence="12">
    <location>
        <position position="226"/>
    </location>
    <ligand>
        <name>[2Fe-2S] cluster</name>
        <dbReference type="ChEBI" id="CHEBI:190135"/>
    </ligand>
</feature>
<keyword evidence="15" id="KW-1185">Reference proteome</keyword>
<keyword evidence="7" id="KW-0249">Electron transport</keyword>
<feature type="binding site" evidence="11">
    <location>
        <begin position="77"/>
        <end position="78"/>
    </location>
    <ligand>
        <name>FAD</name>
        <dbReference type="ChEBI" id="CHEBI:57692"/>
    </ligand>
</feature>
<dbReference type="InterPro" id="IPR037117">
    <property type="entry name" value="Dihydroorotate_DH_ele_sf"/>
</dbReference>
<protein>
    <submittedName>
        <fullName evidence="14">Dihydroorotate dehydrogenase, electron transfer subunit, iron-sulphur cluster binding domain protein</fullName>
    </submittedName>
</protein>
<keyword evidence="8 12" id="KW-0408">Iron</keyword>
<evidence type="ECO:0000256" key="8">
    <source>
        <dbReference type="ARBA" id="ARBA00023004"/>
    </source>
</evidence>
<reference evidence="15" key="1">
    <citation type="submission" date="2009-09" db="EMBL/GenBank/DDBJ databases">
        <title>The complete chromosome of Desulfohalobium retbaense DSM 5692.</title>
        <authorList>
            <consortium name="US DOE Joint Genome Institute (JGI-PGF)"/>
            <person name="Lucas S."/>
            <person name="Copeland A."/>
            <person name="Lapidus A."/>
            <person name="Glavina del Rio T."/>
            <person name="Dalin E."/>
            <person name="Tice H."/>
            <person name="Bruce D."/>
            <person name="Goodwin L."/>
            <person name="Pitluck S."/>
            <person name="Kyrpides N."/>
            <person name="Mavromatis K."/>
            <person name="Ivanova N."/>
            <person name="Mikhailova N."/>
            <person name="Munk A.C."/>
            <person name="Brettin T."/>
            <person name="Detter J.C."/>
            <person name="Han C."/>
            <person name="Tapia R."/>
            <person name="Larimer F."/>
            <person name="Land M."/>
            <person name="Hauser L."/>
            <person name="Markowitz V."/>
            <person name="Cheng J.-F."/>
            <person name="Hugenholtz P."/>
            <person name="Woyke T."/>
            <person name="Wu D."/>
            <person name="Spring S."/>
            <person name="Klenk H.-P."/>
            <person name="Eisen J.A."/>
        </authorList>
    </citation>
    <scope>NUCLEOTIDE SEQUENCE [LARGE SCALE GENOMIC DNA]</scope>
    <source>
        <strain evidence="15">DSM 5692</strain>
    </source>
</reference>
<dbReference type="KEGG" id="drt:Dret_0020"/>
<dbReference type="Proteomes" id="UP000001052">
    <property type="component" value="Chromosome"/>
</dbReference>
<evidence type="ECO:0000256" key="10">
    <source>
        <dbReference type="ARBA" id="ARBA00034078"/>
    </source>
</evidence>
<dbReference type="SUPFAM" id="SSF52343">
    <property type="entry name" value="Ferredoxin reductase-like, C-terminal NADP-linked domain"/>
    <property type="match status" value="1"/>
</dbReference>
<evidence type="ECO:0000256" key="1">
    <source>
        <dbReference type="ARBA" id="ARBA00006422"/>
    </source>
</evidence>
<evidence type="ECO:0000256" key="6">
    <source>
        <dbReference type="ARBA" id="ARBA00022827"/>
    </source>
</evidence>
<comment type="cofactor">
    <cofactor evidence="12">
        <name>[2Fe-2S] cluster</name>
        <dbReference type="ChEBI" id="CHEBI:190135"/>
    </cofactor>
    <text evidence="12">Binds 1 [2Fe-2S] cluster per subunit.</text>
</comment>
<evidence type="ECO:0000259" key="13">
    <source>
        <dbReference type="PROSITE" id="PS51384"/>
    </source>
</evidence>
<dbReference type="GO" id="GO:0050660">
    <property type="term" value="F:flavin adenine dinucleotide binding"/>
    <property type="evidence" value="ECO:0007669"/>
    <property type="project" value="InterPro"/>
</dbReference>
<dbReference type="AlphaFoldDB" id="C8WZ47"/>
<comment type="similarity">
    <text evidence="1">Belongs to the PyrK family.</text>
</comment>
<dbReference type="Pfam" id="PF10418">
    <property type="entry name" value="DHODB_Fe-S_bind"/>
    <property type="match status" value="1"/>
</dbReference>
<dbReference type="GO" id="GO:0016491">
    <property type="term" value="F:oxidoreductase activity"/>
    <property type="evidence" value="ECO:0007669"/>
    <property type="project" value="InterPro"/>
</dbReference>
<evidence type="ECO:0000313" key="14">
    <source>
        <dbReference type="EMBL" id="ACV67322.1"/>
    </source>
</evidence>
<dbReference type="Gene3D" id="2.10.240.10">
    <property type="entry name" value="Dihydroorotate dehydrogenase, electron transfer subunit"/>
    <property type="match status" value="1"/>
</dbReference>
<comment type="cofactor">
    <cofactor evidence="11">
        <name>FAD</name>
        <dbReference type="ChEBI" id="CHEBI:57692"/>
    </cofactor>
    <text evidence="11">Binds 1 FAD per subunit.</text>
</comment>
<dbReference type="InterPro" id="IPR039261">
    <property type="entry name" value="FNR_nucleotide-bd"/>
</dbReference>
<dbReference type="InterPro" id="IPR050353">
    <property type="entry name" value="PyrK_electron_transfer"/>
</dbReference>
<feature type="binding site" evidence="11">
    <location>
        <begin position="55"/>
        <end position="58"/>
    </location>
    <ligand>
        <name>FAD</name>
        <dbReference type="ChEBI" id="CHEBI:57692"/>
    </ligand>
</feature>
<keyword evidence="2" id="KW-0813">Transport</keyword>
<dbReference type="PIRSF" id="PIRSF006816">
    <property type="entry name" value="Cyc3_hyd_g"/>
    <property type="match status" value="1"/>
</dbReference>
<evidence type="ECO:0000256" key="2">
    <source>
        <dbReference type="ARBA" id="ARBA00022448"/>
    </source>
</evidence>
<evidence type="ECO:0000256" key="4">
    <source>
        <dbReference type="ARBA" id="ARBA00022714"/>
    </source>
</evidence>
<dbReference type="InterPro" id="IPR017938">
    <property type="entry name" value="Riboflavin_synthase-like_b-brl"/>
</dbReference>
<dbReference type="PROSITE" id="PS51384">
    <property type="entry name" value="FAD_FR"/>
    <property type="match status" value="1"/>
</dbReference>
<dbReference type="OrthoDB" id="9796486at2"/>
<dbReference type="GO" id="GO:0051537">
    <property type="term" value="F:2 iron, 2 sulfur cluster binding"/>
    <property type="evidence" value="ECO:0007669"/>
    <property type="project" value="UniProtKB-KW"/>
</dbReference>
<dbReference type="Gene3D" id="3.40.50.80">
    <property type="entry name" value="Nucleotide-binding domain of ferredoxin-NADP reductase (FNR) module"/>
    <property type="match status" value="1"/>
</dbReference>
<dbReference type="InterPro" id="IPR012165">
    <property type="entry name" value="Cyt_c3_hydrogenase_gsu"/>
</dbReference>
<dbReference type="Gene3D" id="2.40.30.10">
    <property type="entry name" value="Translation factors"/>
    <property type="match status" value="1"/>
</dbReference>
<accession>C8WZ47</accession>
<dbReference type="SUPFAM" id="SSF63380">
    <property type="entry name" value="Riboflavin synthase domain-like"/>
    <property type="match status" value="1"/>
</dbReference>
<dbReference type="PANTHER" id="PTHR43513:SF3">
    <property type="entry name" value="DIHYDROOROTATE DEHYDROGENASE B (NAD(+)), ELECTRON TRANSFER SUBUNIT-RELATED"/>
    <property type="match status" value="1"/>
</dbReference>
<proteinExistence type="inferred from homology"/>
<dbReference type="GO" id="GO:0046872">
    <property type="term" value="F:metal ion binding"/>
    <property type="evidence" value="ECO:0007669"/>
    <property type="project" value="UniProtKB-KW"/>
</dbReference>
<evidence type="ECO:0000256" key="7">
    <source>
        <dbReference type="ARBA" id="ARBA00022982"/>
    </source>
</evidence>
<dbReference type="GO" id="GO:0006221">
    <property type="term" value="P:pyrimidine nucleotide biosynthetic process"/>
    <property type="evidence" value="ECO:0007669"/>
    <property type="project" value="InterPro"/>
</dbReference>
<name>C8WZ47_DESRD</name>
<keyword evidence="4 12" id="KW-0001">2Fe-2S</keyword>
<reference evidence="14 15" key="2">
    <citation type="journal article" date="2010" name="Stand. Genomic Sci.">
        <title>Complete genome sequence of Desulfohalobium retbaense type strain (HR(100)).</title>
        <authorList>
            <person name="Spring S."/>
            <person name="Nolan M."/>
            <person name="Lapidus A."/>
            <person name="Glavina Del Rio T."/>
            <person name="Copeland A."/>
            <person name="Tice H."/>
            <person name="Cheng J.F."/>
            <person name="Lucas S."/>
            <person name="Land M."/>
            <person name="Chen F."/>
            <person name="Bruce D."/>
            <person name="Goodwin L."/>
            <person name="Pitluck S."/>
            <person name="Ivanova N."/>
            <person name="Mavromatis K."/>
            <person name="Mikhailova N."/>
            <person name="Pati A."/>
            <person name="Chen A."/>
            <person name="Palaniappan K."/>
            <person name="Hauser L."/>
            <person name="Chang Y.J."/>
            <person name="Jeffries C.D."/>
            <person name="Munk C."/>
            <person name="Kiss H."/>
            <person name="Chain P."/>
            <person name="Han C."/>
            <person name="Brettin T."/>
            <person name="Detter J.C."/>
            <person name="Schuler E."/>
            <person name="Goker M."/>
            <person name="Rohde M."/>
            <person name="Bristow J."/>
            <person name="Eisen J.A."/>
            <person name="Markowitz V."/>
            <person name="Hugenholtz P."/>
            <person name="Kyrpides N.C."/>
            <person name="Klenk H.P."/>
        </authorList>
    </citation>
    <scope>NUCLEOTIDE SEQUENCE [LARGE SCALE GENOMIC DNA]</scope>
    <source>
        <strain evidence="14 15">DSM 5692</strain>
    </source>
</reference>
<evidence type="ECO:0000256" key="3">
    <source>
        <dbReference type="ARBA" id="ARBA00022630"/>
    </source>
</evidence>
<keyword evidence="5 12" id="KW-0479">Metal-binding</keyword>
<sequence length="259" mass="28919">MPEPQCLELRVTSLESPDNDLFYHLSLESPQWQWRPGQFAMLRPTSWRHEPLWARPFSISDQDTNGLHFFFQRMGSGTDLLSQLRPGDVVTVWGPLGNGFTISHTTPTMILAGGMGLAPFMGLIRHHPIPQNLELFFGHRQPLANYPFSEIEDRILAWQVREQGPEDLEKLFRAIEVKIKGYSIDGNLLACGPLPFLRRIQKLALDHNANTQLSLENRMACGVGACLGCTVPTKSGELVQACTQGPVFKADAVDLSGEL</sequence>
<dbReference type="InterPro" id="IPR017927">
    <property type="entry name" value="FAD-bd_FR_type"/>
</dbReference>
<evidence type="ECO:0000313" key="15">
    <source>
        <dbReference type="Proteomes" id="UP000001052"/>
    </source>
</evidence>
<dbReference type="eggNOG" id="COG0543">
    <property type="taxonomic scope" value="Bacteria"/>
</dbReference>
<evidence type="ECO:0000256" key="12">
    <source>
        <dbReference type="PIRSR" id="PIRSR006816-2"/>
    </source>
</evidence>
<keyword evidence="9 12" id="KW-0411">Iron-sulfur</keyword>
<dbReference type="RefSeq" id="WP_012813871.1">
    <property type="nucleotide sequence ID" value="NC_013223.1"/>
</dbReference>
<feature type="binding site" evidence="12">
    <location>
        <position position="221"/>
    </location>
    <ligand>
        <name>[2Fe-2S] cluster</name>
        <dbReference type="ChEBI" id="CHEBI:190135"/>
    </ligand>
</feature>
<dbReference type="PANTHER" id="PTHR43513">
    <property type="entry name" value="DIHYDROOROTATE DEHYDROGENASE B (NAD(+)), ELECTRON TRANSFER SUBUNIT"/>
    <property type="match status" value="1"/>
</dbReference>
<evidence type="ECO:0000256" key="9">
    <source>
        <dbReference type="ARBA" id="ARBA00023014"/>
    </source>
</evidence>
<keyword evidence="6 11" id="KW-0274">FAD</keyword>
<dbReference type="STRING" id="485915.Dret_0020"/>
<feature type="binding site" evidence="12">
    <location>
        <position position="229"/>
    </location>
    <ligand>
        <name>[2Fe-2S] cluster</name>
        <dbReference type="ChEBI" id="CHEBI:190135"/>
    </ligand>
</feature>
<organism evidence="14 15">
    <name type="scientific">Desulfohalobium retbaense (strain ATCC 49708 / DSM 5692 / JCM 16813 / HR100)</name>
    <dbReference type="NCBI Taxonomy" id="485915"/>
    <lineage>
        <taxon>Bacteria</taxon>
        <taxon>Pseudomonadati</taxon>
        <taxon>Thermodesulfobacteriota</taxon>
        <taxon>Desulfovibrionia</taxon>
        <taxon>Desulfovibrionales</taxon>
        <taxon>Desulfohalobiaceae</taxon>
        <taxon>Desulfohalobium</taxon>
    </lineage>
</organism>
<gene>
    <name evidence="14" type="ordered locus">Dret_0020</name>
</gene>
<dbReference type="EMBL" id="CP001734">
    <property type="protein sequence ID" value="ACV67322.1"/>
    <property type="molecule type" value="Genomic_DNA"/>
</dbReference>
<feature type="domain" description="FAD-binding FR-type" evidence="13">
    <location>
        <begin position="4"/>
        <end position="102"/>
    </location>
</feature>
<evidence type="ECO:0000256" key="5">
    <source>
        <dbReference type="ARBA" id="ARBA00022723"/>
    </source>
</evidence>
<evidence type="ECO:0000256" key="11">
    <source>
        <dbReference type="PIRSR" id="PIRSR006816-1"/>
    </source>
</evidence>